<evidence type="ECO:0000313" key="3">
    <source>
        <dbReference type="EMBL" id="JAW14883.1"/>
    </source>
</evidence>
<evidence type="ECO:0008006" key="4">
    <source>
        <dbReference type="Google" id="ProtNLM"/>
    </source>
</evidence>
<keyword evidence="1" id="KW-0472">Membrane</keyword>
<evidence type="ECO:0000256" key="1">
    <source>
        <dbReference type="SAM" id="Phobius"/>
    </source>
</evidence>
<accession>A0A224Y2K1</accession>
<sequence>MLTCLIKVVILLTSVIMSTHTGSNFFSNRQDLRLFPESSLFQQLLVLYWPSFYYVETQDGLNSGHRCVCEPVRSSLVFQWGGAPLVLYSIFFFLVASSH</sequence>
<evidence type="ECO:0000256" key="2">
    <source>
        <dbReference type="SAM" id="SignalP"/>
    </source>
</evidence>
<name>A0A224Y2K1_9HEMI</name>
<reference evidence="3" key="1">
    <citation type="journal article" date="2018" name="PLoS Negl. Trop. Dis.">
        <title>An insight into the salivary gland and fat body transcriptome of Panstrongylus lignarius (Hemiptera: Heteroptera), the main vector of Chagas disease in Peru.</title>
        <authorList>
            <person name="Nevoa J.C."/>
            <person name="Mendes M.T."/>
            <person name="da Silva M.V."/>
            <person name="Soares S.C."/>
            <person name="Oliveira C.J.F."/>
            <person name="Ribeiro J.M.C."/>
        </authorList>
    </citation>
    <scope>NUCLEOTIDE SEQUENCE</scope>
</reference>
<feature type="chain" id="PRO_5011990885" description="Secreted protein" evidence="2">
    <location>
        <begin position="22"/>
        <end position="99"/>
    </location>
</feature>
<keyword evidence="2" id="KW-0732">Signal</keyword>
<feature type="transmembrane region" description="Helical" evidence="1">
    <location>
        <begin position="76"/>
        <end position="96"/>
    </location>
</feature>
<proteinExistence type="predicted"/>
<dbReference type="AlphaFoldDB" id="A0A224Y2K1"/>
<organism evidence="3">
    <name type="scientific">Panstrongylus lignarius</name>
    <dbReference type="NCBI Taxonomy" id="156445"/>
    <lineage>
        <taxon>Eukaryota</taxon>
        <taxon>Metazoa</taxon>
        <taxon>Ecdysozoa</taxon>
        <taxon>Arthropoda</taxon>
        <taxon>Hexapoda</taxon>
        <taxon>Insecta</taxon>
        <taxon>Pterygota</taxon>
        <taxon>Neoptera</taxon>
        <taxon>Paraneoptera</taxon>
        <taxon>Hemiptera</taxon>
        <taxon>Heteroptera</taxon>
        <taxon>Panheteroptera</taxon>
        <taxon>Cimicomorpha</taxon>
        <taxon>Reduviidae</taxon>
        <taxon>Triatominae</taxon>
        <taxon>Panstrongylus</taxon>
    </lineage>
</organism>
<keyword evidence="1" id="KW-1133">Transmembrane helix</keyword>
<protein>
    <recommendedName>
        <fullName evidence="4">Secreted protein</fullName>
    </recommendedName>
</protein>
<feature type="signal peptide" evidence="2">
    <location>
        <begin position="1"/>
        <end position="21"/>
    </location>
</feature>
<dbReference type="EMBL" id="GFTR01001543">
    <property type="protein sequence ID" value="JAW14883.1"/>
    <property type="molecule type" value="Transcribed_RNA"/>
</dbReference>
<keyword evidence="1" id="KW-0812">Transmembrane</keyword>